<name>A0A3M7L1H8_AUXPR</name>
<evidence type="ECO:0000313" key="16">
    <source>
        <dbReference type="Proteomes" id="UP000279271"/>
    </source>
</evidence>
<feature type="domain" description="CBS" evidence="14">
    <location>
        <begin position="827"/>
        <end position="884"/>
    </location>
</feature>
<dbReference type="InterPro" id="IPR051280">
    <property type="entry name" value="Cl-channel/antiporter"/>
</dbReference>
<feature type="transmembrane region" description="Helical" evidence="12">
    <location>
        <begin position="437"/>
        <end position="459"/>
    </location>
</feature>
<comment type="caution">
    <text evidence="12">Lacks conserved residue(s) required for the propagation of feature annotation.</text>
</comment>
<feature type="region of interest" description="Disordered" evidence="13">
    <location>
        <begin position="640"/>
        <end position="677"/>
    </location>
</feature>
<comment type="subcellular location">
    <subcellularLocation>
        <location evidence="1 12">Membrane</location>
        <topology evidence="1 12">Multi-pass membrane protein</topology>
    </subcellularLocation>
</comment>
<feature type="compositionally biased region" description="Low complexity" evidence="13">
    <location>
        <begin position="763"/>
        <end position="776"/>
    </location>
</feature>
<evidence type="ECO:0000256" key="11">
    <source>
        <dbReference type="PROSITE-ProRule" id="PRU00703"/>
    </source>
</evidence>
<dbReference type="SUPFAM" id="SSF54631">
    <property type="entry name" value="CBS-domain pair"/>
    <property type="match status" value="1"/>
</dbReference>
<dbReference type="InterPro" id="IPR000644">
    <property type="entry name" value="CBS_dom"/>
</dbReference>
<evidence type="ECO:0000256" key="12">
    <source>
        <dbReference type="RuleBase" id="RU361221"/>
    </source>
</evidence>
<feature type="transmembrane region" description="Helical" evidence="12">
    <location>
        <begin position="149"/>
        <end position="171"/>
    </location>
</feature>
<evidence type="ECO:0000256" key="5">
    <source>
        <dbReference type="ARBA" id="ARBA00022737"/>
    </source>
</evidence>
<dbReference type="InterPro" id="IPR001807">
    <property type="entry name" value="ClC"/>
</dbReference>
<feature type="transmembrane region" description="Helical" evidence="12">
    <location>
        <begin position="366"/>
        <end position="388"/>
    </location>
</feature>
<feature type="domain" description="CBS" evidence="14">
    <location>
        <begin position="557"/>
        <end position="624"/>
    </location>
</feature>
<dbReference type="PROSITE" id="PS51371">
    <property type="entry name" value="CBS"/>
    <property type="match status" value="2"/>
</dbReference>
<accession>A0A3M7L1H8</accession>
<dbReference type="GO" id="GO:0005254">
    <property type="term" value="F:chloride channel activity"/>
    <property type="evidence" value="ECO:0007669"/>
    <property type="project" value="UniProtKB-UniRule"/>
</dbReference>
<feature type="compositionally biased region" description="Gly residues" evidence="13">
    <location>
        <begin position="748"/>
        <end position="762"/>
    </location>
</feature>
<dbReference type="Pfam" id="PF00654">
    <property type="entry name" value="Voltage_CLC"/>
    <property type="match status" value="2"/>
</dbReference>
<dbReference type="Gene3D" id="3.10.580.10">
    <property type="entry name" value="CBS-domain"/>
    <property type="match status" value="1"/>
</dbReference>
<evidence type="ECO:0000256" key="6">
    <source>
        <dbReference type="ARBA" id="ARBA00022989"/>
    </source>
</evidence>
<dbReference type="PRINTS" id="PR00762">
    <property type="entry name" value="CLCHANNEL"/>
</dbReference>
<keyword evidence="5" id="KW-0677">Repeat</keyword>
<comment type="caution">
    <text evidence="15">The sequence shown here is derived from an EMBL/GenBank/DDBJ whole genome shotgun (WGS) entry which is preliminary data.</text>
</comment>
<evidence type="ECO:0000256" key="10">
    <source>
        <dbReference type="ARBA" id="ARBA00023214"/>
    </source>
</evidence>
<evidence type="ECO:0000259" key="14">
    <source>
        <dbReference type="PROSITE" id="PS51371"/>
    </source>
</evidence>
<feature type="transmembrane region" description="Helical" evidence="12">
    <location>
        <begin position="323"/>
        <end position="346"/>
    </location>
</feature>
<dbReference type="SMART" id="SM00116">
    <property type="entry name" value="CBS"/>
    <property type="match status" value="2"/>
</dbReference>
<feature type="region of interest" description="Disordered" evidence="13">
    <location>
        <begin position="18"/>
        <end position="43"/>
    </location>
</feature>
<dbReference type="SUPFAM" id="SSF81340">
    <property type="entry name" value="Clc chloride channel"/>
    <property type="match status" value="1"/>
</dbReference>
<evidence type="ECO:0000313" key="15">
    <source>
        <dbReference type="EMBL" id="RMZ56601.1"/>
    </source>
</evidence>
<feature type="compositionally biased region" description="Basic and acidic residues" evidence="13">
    <location>
        <begin position="662"/>
        <end position="677"/>
    </location>
</feature>
<dbReference type="PANTHER" id="PTHR11689">
    <property type="entry name" value="CHLORIDE CHANNEL PROTEIN CLC FAMILY MEMBER"/>
    <property type="match status" value="1"/>
</dbReference>
<feature type="transmembrane region" description="Helical" evidence="12">
    <location>
        <begin position="408"/>
        <end position="431"/>
    </location>
</feature>
<keyword evidence="3 12" id="KW-0813">Transport</keyword>
<evidence type="ECO:0000256" key="7">
    <source>
        <dbReference type="ARBA" id="ARBA00023065"/>
    </source>
</evidence>
<dbReference type="Pfam" id="PF00571">
    <property type="entry name" value="CBS"/>
    <property type="match status" value="1"/>
</dbReference>
<evidence type="ECO:0000256" key="8">
    <source>
        <dbReference type="ARBA" id="ARBA00023122"/>
    </source>
</evidence>
<reference evidence="16" key="1">
    <citation type="journal article" date="2018" name="Algal Res.">
        <title>Characterization of plant carbon substrate utilization by Auxenochlorella protothecoides.</title>
        <authorList>
            <person name="Vogler B.W."/>
            <person name="Starkenburg S.R."/>
            <person name="Sudasinghe N."/>
            <person name="Schambach J.Y."/>
            <person name="Rollin J.A."/>
            <person name="Pattathil S."/>
            <person name="Barry A.N."/>
        </authorList>
    </citation>
    <scope>NUCLEOTIDE SEQUENCE [LARGE SCALE GENOMIC DNA]</scope>
    <source>
        <strain evidence="16">UTEX 25</strain>
    </source>
</reference>
<keyword evidence="4 12" id="KW-0812">Transmembrane</keyword>
<evidence type="ECO:0000256" key="9">
    <source>
        <dbReference type="ARBA" id="ARBA00023136"/>
    </source>
</evidence>
<gene>
    <name evidence="15" type="ORF">APUTEX25_004765</name>
</gene>
<dbReference type="EMBL" id="QOKY01000139">
    <property type="protein sequence ID" value="RMZ56601.1"/>
    <property type="molecule type" value="Genomic_DNA"/>
</dbReference>
<dbReference type="AlphaFoldDB" id="A0A3M7L1H8"/>
<feature type="non-terminal residue" evidence="15">
    <location>
        <position position="1"/>
    </location>
</feature>
<dbReference type="PANTHER" id="PTHR11689:SF161">
    <property type="entry name" value="CHLORIDE CHANNEL PROTEIN"/>
    <property type="match status" value="1"/>
</dbReference>
<evidence type="ECO:0000256" key="3">
    <source>
        <dbReference type="ARBA" id="ARBA00022448"/>
    </source>
</evidence>
<keyword evidence="8 11" id="KW-0129">CBS domain</keyword>
<organism evidence="15 16">
    <name type="scientific">Auxenochlorella protothecoides</name>
    <name type="common">Green microalga</name>
    <name type="synonym">Chlorella protothecoides</name>
    <dbReference type="NCBI Taxonomy" id="3075"/>
    <lineage>
        <taxon>Eukaryota</taxon>
        <taxon>Viridiplantae</taxon>
        <taxon>Chlorophyta</taxon>
        <taxon>core chlorophytes</taxon>
        <taxon>Trebouxiophyceae</taxon>
        <taxon>Chlorellales</taxon>
        <taxon>Chlorellaceae</taxon>
        <taxon>Auxenochlorella</taxon>
    </lineage>
</organism>
<evidence type="ECO:0000256" key="2">
    <source>
        <dbReference type="ARBA" id="ARBA00009476"/>
    </source>
</evidence>
<dbReference type="InterPro" id="IPR046342">
    <property type="entry name" value="CBS_dom_sf"/>
</dbReference>
<dbReference type="InterPro" id="IPR014743">
    <property type="entry name" value="Cl-channel_core"/>
</dbReference>
<sequence>VGHATPRGLQAHLRKALMSGTPPHPSPPGVVRTRATLDPGGGHEGFNPRAIAIGASVESLSYSVDLNRVGLRAMRRDAGAPRHLYGYSGRTLIKLLTTVTSGVLIGLTAVALGESIESLVLLRNGALKALLPEHGARGAGALRAVLPALGLQLVVSVAAAVGAAALVQLVAPKAAGAGVTLVMAHLNGNDIPDALTARTYVVKFLGNVAARVAGLALGPEGPMIHLGACEACSHWSRNIGWRCFLAATVASFTLSQLHPRGRSGILGFGSISAPDNRQWLLQLPFIVLVSALGGLMGALFNTARGWLAGSRLKAPRGATPERLLEAGLVAAATTLATFAVSSLWGTCLTVPKEWDGALLMQYTCPAGQYNDLATILLSTSVYVIRNLLGMGSRAHPVPAACGLDRPCYFSLASLCIASALYLVLMVAAASTASPGGLFMPSIMVGATLGGAAGLALHALLPADFGIKPGIFAIVCATATLGGVFRSSISLVVIVVEGTQGIEFMFGIIVAVVISNAISQLLNRDGLYEGDLERDGTVFYLRHEPPHPLRYKTAADVMASPVLGFNAVESVARVLQVLQRTTHSGFAVYDDSSGRDPMLGSGRLAGLITRTQLMVLLRYRVYCDAAGRGWRRRWAARQAARRSSNSLVQGGRRSAPQVRRRRRSEDRSGRGLFLRREREHACRPGDAAARAAQYADRLPSMLMEEADAAALLAALESQGVSEAPSEAEDGVEAHRGSGRGPARGATAGDSGGAGRELLGGDGGAAAREAPAGAGAPGFPRLPTAGLPDQKEWEYAPSRPGLRPSPSTVEVLARADPPQGAFLNLDPFMACAPLTVRTATPANEVHQLFLALSLRHLPVVDRRGIVWGMITRKDLDRAAGRGWWRVNNPPATPELGSPLAVRRPSPESPRNLLSSLMRRPRWLLAALTQDARARLGLSRHSSPDATDDEEAPGRVNIIRLAANANGERRGSPFA</sequence>
<evidence type="ECO:0000256" key="13">
    <source>
        <dbReference type="SAM" id="MobiDB-lite"/>
    </source>
</evidence>
<keyword evidence="6 12" id="KW-1133">Transmembrane helix</keyword>
<feature type="region of interest" description="Disordered" evidence="13">
    <location>
        <begin position="719"/>
        <end position="804"/>
    </location>
</feature>
<dbReference type="Proteomes" id="UP000279271">
    <property type="component" value="Unassembled WGS sequence"/>
</dbReference>
<keyword evidence="9 12" id="KW-0472">Membrane</keyword>
<feature type="transmembrane region" description="Helical" evidence="12">
    <location>
        <begin position="279"/>
        <end position="302"/>
    </location>
</feature>
<protein>
    <recommendedName>
        <fullName evidence="12">Chloride channel protein</fullName>
    </recommendedName>
</protein>
<keyword evidence="7 12" id="KW-0406">Ion transport</keyword>
<dbReference type="Gene3D" id="1.10.3080.10">
    <property type="entry name" value="Clc chloride channel"/>
    <property type="match status" value="2"/>
</dbReference>
<evidence type="ECO:0000256" key="4">
    <source>
        <dbReference type="ARBA" id="ARBA00022692"/>
    </source>
</evidence>
<comment type="similarity">
    <text evidence="2 12">Belongs to the chloride channel (TC 2.A.49) family.</text>
</comment>
<keyword evidence="10 12" id="KW-0868">Chloride</keyword>
<feature type="transmembrane region" description="Helical" evidence="12">
    <location>
        <begin position="92"/>
        <end position="112"/>
    </location>
</feature>
<feature type="transmembrane region" description="Helical" evidence="12">
    <location>
        <begin position="501"/>
        <end position="521"/>
    </location>
</feature>
<evidence type="ECO:0000256" key="1">
    <source>
        <dbReference type="ARBA" id="ARBA00004141"/>
    </source>
</evidence>
<dbReference type="GO" id="GO:0016020">
    <property type="term" value="C:membrane"/>
    <property type="evidence" value="ECO:0007669"/>
    <property type="project" value="UniProtKB-SubCell"/>
</dbReference>
<proteinExistence type="inferred from homology"/>
<feature type="transmembrane region" description="Helical" evidence="12">
    <location>
        <begin position="471"/>
        <end position="495"/>
    </location>
</feature>